<dbReference type="EMBL" id="CAJMWS010000508">
    <property type="protein sequence ID" value="CAE6448494.1"/>
    <property type="molecule type" value="Genomic_DNA"/>
</dbReference>
<dbReference type="InterPro" id="IPR036570">
    <property type="entry name" value="HORMA_dom_sf"/>
</dbReference>
<sequence length="269" mass="29979">MITSGFGPDETHTFSINMTNTETTQPEHVTACKLSIIHDHRCPSISSLGSLGYPIIMATKLSAKTKKAITLKGSTQIVTEFLKYASYTILYQRGVYPQDDFHFVKKYGQTLLVSQDPALERYLDNVLKQVHEWIMKGDVSQIVLAILTRESGEPLERWTFDINVTEAAPGVLEGTAPSKPDSEIQSEIRAILKQISSAITFLPDHYDPTTFKLLAYTRDNGEVPVGEWVGSDAHLLPAAEAQQVKLRSFSTDLHRIEAMVAYRYTGDNA</sequence>
<protein>
    <recommendedName>
        <fullName evidence="7">HORMA domain-containing protein</fullName>
    </recommendedName>
</protein>
<reference evidence="8" key="1">
    <citation type="submission" date="2021-01" db="EMBL/GenBank/DDBJ databases">
        <authorList>
            <person name="Kaushik A."/>
        </authorList>
    </citation>
    <scope>NUCLEOTIDE SEQUENCE</scope>
    <source>
        <strain evidence="8">AG1-1C</strain>
    </source>
</reference>
<accession>A0A8H3GGU2</accession>
<dbReference type="GO" id="GO:0000776">
    <property type="term" value="C:kinetochore"/>
    <property type="evidence" value="ECO:0007669"/>
    <property type="project" value="TreeGrafter"/>
</dbReference>
<dbReference type="PANTHER" id="PTHR11842:SF11">
    <property type="entry name" value="MITOTIC SPINDLE ASSEMBLY CHECKPOINT PROTEIN MAD2A"/>
    <property type="match status" value="1"/>
</dbReference>
<evidence type="ECO:0000256" key="1">
    <source>
        <dbReference type="ARBA" id="ARBA00004123"/>
    </source>
</evidence>
<keyword evidence="5" id="KW-0539">Nucleus</keyword>
<dbReference type="PANTHER" id="PTHR11842">
    <property type="entry name" value="MITOTIC SPINDLE ASSEMBLY CHECKPOINT PROTEIN MAD2"/>
    <property type="match status" value="1"/>
</dbReference>
<comment type="caution">
    <text evidence="8">The sequence shown here is derived from an EMBL/GenBank/DDBJ whole genome shotgun (WGS) entry which is preliminary data.</text>
</comment>
<evidence type="ECO:0000256" key="3">
    <source>
        <dbReference type="ARBA" id="ARBA00022618"/>
    </source>
</evidence>
<gene>
    <name evidence="8" type="ORF">RDB_LOCUS141960</name>
</gene>
<dbReference type="AlphaFoldDB" id="A0A8H3GGU2"/>
<proteinExistence type="inferred from homology"/>
<comment type="similarity">
    <text evidence="2">Belongs to the MAD2 family.</text>
</comment>
<keyword evidence="3" id="KW-0132">Cell division</keyword>
<dbReference type="GO" id="GO:0051301">
    <property type="term" value="P:cell division"/>
    <property type="evidence" value="ECO:0007669"/>
    <property type="project" value="UniProtKB-KW"/>
</dbReference>
<evidence type="ECO:0000256" key="6">
    <source>
        <dbReference type="ARBA" id="ARBA00023306"/>
    </source>
</evidence>
<evidence type="ECO:0000313" key="8">
    <source>
        <dbReference type="EMBL" id="CAE6448494.1"/>
    </source>
</evidence>
<evidence type="ECO:0000313" key="9">
    <source>
        <dbReference type="Proteomes" id="UP000663846"/>
    </source>
</evidence>
<evidence type="ECO:0000256" key="2">
    <source>
        <dbReference type="ARBA" id="ARBA00010348"/>
    </source>
</evidence>
<name>A0A8H3GGU2_9AGAM</name>
<evidence type="ECO:0000256" key="5">
    <source>
        <dbReference type="ARBA" id="ARBA00023242"/>
    </source>
</evidence>
<dbReference type="Proteomes" id="UP000663846">
    <property type="component" value="Unassembled WGS sequence"/>
</dbReference>
<organism evidence="8 9">
    <name type="scientific">Rhizoctonia solani</name>
    <dbReference type="NCBI Taxonomy" id="456999"/>
    <lineage>
        <taxon>Eukaryota</taxon>
        <taxon>Fungi</taxon>
        <taxon>Dikarya</taxon>
        <taxon>Basidiomycota</taxon>
        <taxon>Agaricomycotina</taxon>
        <taxon>Agaricomycetes</taxon>
        <taxon>Cantharellales</taxon>
        <taxon>Ceratobasidiaceae</taxon>
        <taxon>Rhizoctonia</taxon>
    </lineage>
</organism>
<keyword evidence="4" id="KW-0498">Mitosis</keyword>
<dbReference type="SUPFAM" id="SSF56019">
    <property type="entry name" value="The spindle assembly checkpoint protein mad2"/>
    <property type="match status" value="1"/>
</dbReference>
<evidence type="ECO:0000259" key="7">
    <source>
        <dbReference type="PROSITE" id="PS50815"/>
    </source>
</evidence>
<dbReference type="GO" id="GO:0005737">
    <property type="term" value="C:cytoplasm"/>
    <property type="evidence" value="ECO:0007669"/>
    <property type="project" value="TreeGrafter"/>
</dbReference>
<dbReference type="InterPro" id="IPR003511">
    <property type="entry name" value="HORMA_dom"/>
</dbReference>
<dbReference type="Pfam" id="PF02301">
    <property type="entry name" value="HORMA"/>
    <property type="match status" value="1"/>
</dbReference>
<dbReference type="PROSITE" id="PS50815">
    <property type="entry name" value="HORMA"/>
    <property type="match status" value="1"/>
</dbReference>
<dbReference type="InterPro" id="IPR045091">
    <property type="entry name" value="Mad2-like"/>
</dbReference>
<keyword evidence="6" id="KW-0131">Cell cycle</keyword>
<dbReference type="GO" id="GO:0005654">
    <property type="term" value="C:nucleoplasm"/>
    <property type="evidence" value="ECO:0007669"/>
    <property type="project" value="TreeGrafter"/>
</dbReference>
<feature type="domain" description="HORMA" evidence="7">
    <location>
        <begin position="72"/>
        <end position="260"/>
    </location>
</feature>
<dbReference type="GO" id="GO:0007094">
    <property type="term" value="P:mitotic spindle assembly checkpoint signaling"/>
    <property type="evidence" value="ECO:0007669"/>
    <property type="project" value="TreeGrafter"/>
</dbReference>
<comment type="subcellular location">
    <subcellularLocation>
        <location evidence="1">Nucleus</location>
    </subcellularLocation>
</comment>
<dbReference type="Gene3D" id="3.30.900.10">
    <property type="entry name" value="HORMA domain"/>
    <property type="match status" value="1"/>
</dbReference>
<evidence type="ECO:0000256" key="4">
    <source>
        <dbReference type="ARBA" id="ARBA00022776"/>
    </source>
</evidence>